<dbReference type="AlphaFoldDB" id="A0A8S4BMI5"/>
<evidence type="ECO:0000256" key="11">
    <source>
        <dbReference type="ARBA" id="ARBA00023242"/>
    </source>
</evidence>
<accession>A0A8S4BMI5</accession>
<comment type="subcellular location">
    <subcellularLocation>
        <location evidence="2">Cytoplasm</location>
    </subcellularLocation>
    <subcellularLocation>
        <location evidence="1">Nucleus</location>
    </subcellularLocation>
</comment>
<dbReference type="PANTHER" id="PTHR15493:SF8">
    <property type="entry name" value="F-BOX ONLY PROTEIN 5"/>
    <property type="match status" value="1"/>
</dbReference>
<dbReference type="InterPro" id="IPR044064">
    <property type="entry name" value="ZF_ZBR"/>
</dbReference>
<evidence type="ECO:0000313" key="17">
    <source>
        <dbReference type="Proteomes" id="UP000677803"/>
    </source>
</evidence>
<dbReference type="GO" id="GO:0005634">
    <property type="term" value="C:nucleus"/>
    <property type="evidence" value="ECO:0007669"/>
    <property type="project" value="UniProtKB-SubCell"/>
</dbReference>
<evidence type="ECO:0000256" key="1">
    <source>
        <dbReference type="ARBA" id="ARBA00004123"/>
    </source>
</evidence>
<dbReference type="SUPFAM" id="SSF57850">
    <property type="entry name" value="RING/U-box"/>
    <property type="match status" value="1"/>
</dbReference>
<dbReference type="InterPro" id="IPR002867">
    <property type="entry name" value="IBR_dom"/>
</dbReference>
<dbReference type="PANTHER" id="PTHR15493">
    <property type="entry name" value="F-BOX ONLY PROTEIN 5 AND 43"/>
    <property type="match status" value="1"/>
</dbReference>
<dbReference type="GO" id="GO:0045835">
    <property type="term" value="P:negative regulation of meiotic nuclear division"/>
    <property type="evidence" value="ECO:0007669"/>
    <property type="project" value="InterPro"/>
</dbReference>
<keyword evidence="12" id="KW-0131">Cell cycle</keyword>
<evidence type="ECO:0000256" key="7">
    <source>
        <dbReference type="ARBA" id="ARBA00022771"/>
    </source>
</evidence>
<dbReference type="GO" id="GO:0051301">
    <property type="term" value="P:cell division"/>
    <property type="evidence" value="ECO:0007669"/>
    <property type="project" value="UniProtKB-KW"/>
</dbReference>
<dbReference type="Proteomes" id="UP000677803">
    <property type="component" value="Unassembled WGS sequence"/>
</dbReference>
<dbReference type="PROSITE" id="PS51872">
    <property type="entry name" value="ZF_ZBR"/>
    <property type="match status" value="1"/>
</dbReference>
<keyword evidence="7 13" id="KW-0863">Zinc-finger</keyword>
<feature type="domain" description="ZBR-type" evidence="15">
    <location>
        <begin position="366"/>
        <end position="414"/>
    </location>
</feature>
<evidence type="ECO:0000256" key="12">
    <source>
        <dbReference type="ARBA" id="ARBA00023306"/>
    </source>
</evidence>
<protein>
    <submittedName>
        <fullName evidence="16">(Atlantic silverside) hypothetical protein</fullName>
    </submittedName>
</protein>
<dbReference type="InterPro" id="IPR036047">
    <property type="entry name" value="F-box-like_dom_sf"/>
</dbReference>
<feature type="region of interest" description="Disordered" evidence="14">
    <location>
        <begin position="422"/>
        <end position="442"/>
    </location>
</feature>
<keyword evidence="17" id="KW-1185">Reference proteome</keyword>
<keyword evidence="4" id="KW-0963">Cytoplasm</keyword>
<feature type="compositionally biased region" description="Polar residues" evidence="14">
    <location>
        <begin position="161"/>
        <end position="173"/>
    </location>
</feature>
<dbReference type="InterPro" id="IPR001810">
    <property type="entry name" value="F-box_dom"/>
</dbReference>
<evidence type="ECO:0000256" key="14">
    <source>
        <dbReference type="SAM" id="MobiDB-lite"/>
    </source>
</evidence>
<keyword evidence="11" id="KW-0539">Nucleus</keyword>
<keyword evidence="8" id="KW-0498">Mitosis</keyword>
<dbReference type="OrthoDB" id="9984940at2759"/>
<dbReference type="GO" id="GO:0005737">
    <property type="term" value="C:cytoplasm"/>
    <property type="evidence" value="ECO:0007669"/>
    <property type="project" value="UniProtKB-SubCell"/>
</dbReference>
<organism evidence="16 17">
    <name type="scientific">Menidia menidia</name>
    <name type="common">Atlantic silverside</name>
    <dbReference type="NCBI Taxonomy" id="238744"/>
    <lineage>
        <taxon>Eukaryota</taxon>
        <taxon>Metazoa</taxon>
        <taxon>Chordata</taxon>
        <taxon>Craniata</taxon>
        <taxon>Vertebrata</taxon>
        <taxon>Euteleostomi</taxon>
        <taxon>Actinopterygii</taxon>
        <taxon>Neopterygii</taxon>
        <taxon>Teleostei</taxon>
        <taxon>Neoteleostei</taxon>
        <taxon>Acanthomorphata</taxon>
        <taxon>Ovalentaria</taxon>
        <taxon>Atherinomorphae</taxon>
        <taxon>Atheriniformes</taxon>
        <taxon>Atherinopsidae</taxon>
        <taxon>Menidiinae</taxon>
        <taxon>Menidia</taxon>
    </lineage>
</organism>
<feature type="compositionally biased region" description="Polar residues" evidence="14">
    <location>
        <begin position="122"/>
        <end position="154"/>
    </location>
</feature>
<evidence type="ECO:0000256" key="6">
    <source>
        <dbReference type="ARBA" id="ARBA00022723"/>
    </source>
</evidence>
<dbReference type="Gene3D" id="2.20.25.20">
    <property type="match status" value="1"/>
</dbReference>
<gene>
    <name evidence="16" type="ORF">MMEN_LOCUS20386</name>
</gene>
<feature type="region of interest" description="Disordered" evidence="14">
    <location>
        <begin position="122"/>
        <end position="175"/>
    </location>
</feature>
<name>A0A8S4BMI5_9TELE</name>
<evidence type="ECO:0000256" key="4">
    <source>
        <dbReference type="ARBA" id="ARBA00022490"/>
    </source>
</evidence>
<keyword evidence="9" id="KW-0833">Ubl conjugation pathway</keyword>
<evidence type="ECO:0000256" key="5">
    <source>
        <dbReference type="ARBA" id="ARBA00022618"/>
    </source>
</evidence>
<evidence type="ECO:0000256" key="9">
    <source>
        <dbReference type="ARBA" id="ARBA00022786"/>
    </source>
</evidence>
<keyword evidence="5" id="KW-0132">Cell division</keyword>
<dbReference type="EMBL" id="CAJRST010039999">
    <property type="protein sequence ID" value="CAG6016539.1"/>
    <property type="molecule type" value="Genomic_DNA"/>
</dbReference>
<sequence>MFYCKIFSMKCPQYEATRDNTMERSSSAAESKILRLKTSPAKEPTPIKPECPSAGSTRLLFPAKNSTSAVHNKENSASRDQEGTLDEFLEDSGYLSLHNSQIDYHHGDEADEHLLGKAVPSSAATHLNPDSSPSKCQGTITRSQPVSLAISTPVSRPKTRTALSSTPSNQHSDPNLPILKFQQAVCEELAKDYKKNKRYDWSIVSKVAEDHLLDRVIGGQMGLEYLDMFTSLLSRNMRSILTNILLLLGDMDLISCKKVSRTWKKIICEDTRAQRRCQQAEQALRESRNSLRQRASGLTRDVAVSRVVLSCMQTLASSSTLSSSSAQSRGLSKRPAAVHKGSTPNSQCTRFSEYIQAASSLKQHESLRPCKRCGSPATHLAELQRARCTRSSCLFDFCTRCQEPFHSSTPCRTVQPRNQFSASKTTPIIPGSARSKRSIRRL</sequence>
<proteinExistence type="predicted"/>
<evidence type="ECO:0000259" key="15">
    <source>
        <dbReference type="PROSITE" id="PS51872"/>
    </source>
</evidence>
<feature type="region of interest" description="Disordered" evidence="14">
    <location>
        <begin position="323"/>
        <end position="346"/>
    </location>
</feature>
<dbReference type="CDD" id="cd20348">
    <property type="entry name" value="BRcat_RBR_EMI"/>
    <property type="match status" value="1"/>
</dbReference>
<dbReference type="GO" id="GO:0008270">
    <property type="term" value="F:zinc ion binding"/>
    <property type="evidence" value="ECO:0007669"/>
    <property type="project" value="UniProtKB-KW"/>
</dbReference>
<evidence type="ECO:0000256" key="8">
    <source>
        <dbReference type="ARBA" id="ARBA00022776"/>
    </source>
</evidence>
<dbReference type="Gene3D" id="1.20.1280.50">
    <property type="match status" value="1"/>
</dbReference>
<keyword evidence="10" id="KW-0862">Zinc</keyword>
<dbReference type="SMART" id="SM00647">
    <property type="entry name" value="IBR"/>
    <property type="match status" value="1"/>
</dbReference>
<dbReference type="SUPFAM" id="SSF81383">
    <property type="entry name" value="F-box domain"/>
    <property type="match status" value="1"/>
</dbReference>
<evidence type="ECO:0000256" key="13">
    <source>
        <dbReference type="PROSITE-ProRule" id="PRU01220"/>
    </source>
</evidence>
<dbReference type="GO" id="GO:0007088">
    <property type="term" value="P:regulation of mitotic nuclear division"/>
    <property type="evidence" value="ECO:0007669"/>
    <property type="project" value="InterPro"/>
</dbReference>
<evidence type="ECO:0000256" key="10">
    <source>
        <dbReference type="ARBA" id="ARBA00022833"/>
    </source>
</evidence>
<comment type="caution">
    <text evidence="16">The sequence shown here is derived from an EMBL/GenBank/DDBJ whole genome shotgun (WGS) entry which is preliminary data.</text>
</comment>
<comment type="pathway">
    <text evidence="3">Protein modification; protein ubiquitination.</text>
</comment>
<evidence type="ECO:0000256" key="3">
    <source>
        <dbReference type="ARBA" id="ARBA00004906"/>
    </source>
</evidence>
<dbReference type="Pfam" id="PF00646">
    <property type="entry name" value="F-box"/>
    <property type="match status" value="1"/>
</dbReference>
<keyword evidence="6" id="KW-0479">Metal-binding</keyword>
<reference evidence="16" key="1">
    <citation type="submission" date="2021-05" db="EMBL/GenBank/DDBJ databases">
        <authorList>
            <person name="Tigano A."/>
        </authorList>
    </citation>
    <scope>NUCLEOTIDE SEQUENCE</scope>
</reference>
<evidence type="ECO:0000256" key="2">
    <source>
        <dbReference type="ARBA" id="ARBA00004496"/>
    </source>
</evidence>
<dbReference type="InterPro" id="IPR047147">
    <property type="entry name" value="FBX5_43"/>
</dbReference>
<evidence type="ECO:0000313" key="16">
    <source>
        <dbReference type="EMBL" id="CAG6016539.1"/>
    </source>
</evidence>